<dbReference type="PRINTS" id="PR00620">
    <property type="entry name" value="HISTONEH2A"/>
</dbReference>
<reference evidence="1" key="1">
    <citation type="submission" date="2022-08" db="EMBL/GenBank/DDBJ databases">
        <title>Novel sulphate-reducing endosymbionts in the free-living metamonad Anaeramoeba.</title>
        <authorList>
            <person name="Jerlstrom-Hultqvist J."/>
            <person name="Cepicka I."/>
            <person name="Gallot-Lavallee L."/>
            <person name="Salas-Leiva D."/>
            <person name="Curtis B.A."/>
            <person name="Zahonova K."/>
            <person name="Pipaliya S."/>
            <person name="Dacks J."/>
            <person name="Roger A.J."/>
        </authorList>
    </citation>
    <scope>NUCLEOTIDE SEQUENCE</scope>
    <source>
        <strain evidence="1">Busselton2</strain>
    </source>
</reference>
<dbReference type="EMBL" id="JANTQA010000042">
    <property type="protein sequence ID" value="KAJ3434986.1"/>
    <property type="molecule type" value="Genomic_DNA"/>
</dbReference>
<protein>
    <submittedName>
        <fullName evidence="1">Histone h2a</fullName>
    </submittedName>
</protein>
<organism evidence="1 2">
    <name type="scientific">Anaeramoeba flamelloides</name>
    <dbReference type="NCBI Taxonomy" id="1746091"/>
    <lineage>
        <taxon>Eukaryota</taxon>
        <taxon>Metamonada</taxon>
        <taxon>Anaeramoebidae</taxon>
        <taxon>Anaeramoeba</taxon>
    </lineage>
</organism>
<dbReference type="AlphaFoldDB" id="A0AAV7YYS5"/>
<comment type="caution">
    <text evidence="1">The sequence shown here is derived from an EMBL/GenBank/DDBJ whole genome shotgun (WGS) entry which is preliminary data.</text>
</comment>
<name>A0AAV7YYS5_9EUKA</name>
<dbReference type="SUPFAM" id="SSF47113">
    <property type="entry name" value="Histone-fold"/>
    <property type="match status" value="1"/>
</dbReference>
<dbReference type="InterPro" id="IPR002119">
    <property type="entry name" value="Histone_H2A"/>
</dbReference>
<evidence type="ECO:0000313" key="1">
    <source>
        <dbReference type="EMBL" id="KAJ3434986.1"/>
    </source>
</evidence>
<evidence type="ECO:0000313" key="2">
    <source>
        <dbReference type="Proteomes" id="UP001146793"/>
    </source>
</evidence>
<dbReference type="Gene3D" id="1.10.20.10">
    <property type="entry name" value="Histone, subunit A"/>
    <property type="match status" value="1"/>
</dbReference>
<gene>
    <name evidence="1" type="ORF">M0812_02116</name>
</gene>
<dbReference type="GO" id="GO:0003677">
    <property type="term" value="F:DNA binding"/>
    <property type="evidence" value="ECO:0007669"/>
    <property type="project" value="InterPro"/>
</dbReference>
<dbReference type="GO" id="GO:0030527">
    <property type="term" value="F:structural constituent of chromatin"/>
    <property type="evidence" value="ECO:0007669"/>
    <property type="project" value="InterPro"/>
</dbReference>
<dbReference type="GO" id="GO:0000786">
    <property type="term" value="C:nucleosome"/>
    <property type="evidence" value="ECO:0007669"/>
    <property type="project" value="InterPro"/>
</dbReference>
<dbReference type="Proteomes" id="UP001146793">
    <property type="component" value="Unassembled WGS sequence"/>
</dbReference>
<dbReference type="InterPro" id="IPR009072">
    <property type="entry name" value="Histone-fold"/>
</dbReference>
<sequence>MSQADSTIVVNPQNWDKYTKVLLKTINNKMDIDQGGCNKLNEFLHLVTQGLLNSIYKSKTPISENNQVIASYQDLIDAINRFLRKDLAKFGISQVIRTQRIFQNAKISKSKRDHELIMNQSDEITKQSVLTFDVGTVFNVLNENSFQLQFEFLFYIGFSTILEYLSAEILELSANHAVTSNKTIVNAEFVEMTIENDEEIKDLFQRINN</sequence>
<proteinExistence type="predicted"/>
<dbReference type="GO" id="GO:0046982">
    <property type="term" value="F:protein heterodimerization activity"/>
    <property type="evidence" value="ECO:0007669"/>
    <property type="project" value="InterPro"/>
</dbReference>
<accession>A0AAV7YYS5</accession>